<proteinExistence type="predicted"/>
<dbReference type="InterPro" id="IPR012659">
    <property type="entry name" value="CHP02444"/>
</dbReference>
<dbReference type="RefSeq" id="WP_377358367.1">
    <property type="nucleotide sequence ID" value="NZ_JBHTCM010000010.1"/>
</dbReference>
<dbReference type="NCBIfam" id="TIGR02444">
    <property type="entry name" value="TIGR02444 family protein"/>
    <property type="match status" value="1"/>
</dbReference>
<evidence type="ECO:0000313" key="1">
    <source>
        <dbReference type="EMBL" id="MFC7333345.1"/>
    </source>
</evidence>
<evidence type="ECO:0000313" key="2">
    <source>
        <dbReference type="Proteomes" id="UP001596456"/>
    </source>
</evidence>
<dbReference type="Proteomes" id="UP001596456">
    <property type="component" value="Unassembled WGS sequence"/>
</dbReference>
<reference evidence="2" key="1">
    <citation type="journal article" date="2019" name="Int. J. Syst. Evol. Microbiol.">
        <title>The Global Catalogue of Microorganisms (GCM) 10K type strain sequencing project: providing services to taxonomists for standard genome sequencing and annotation.</title>
        <authorList>
            <consortium name="The Broad Institute Genomics Platform"/>
            <consortium name="The Broad Institute Genome Sequencing Center for Infectious Disease"/>
            <person name="Wu L."/>
            <person name="Ma J."/>
        </authorList>
    </citation>
    <scope>NUCLEOTIDE SEQUENCE [LARGE SCALE GENOMIC DNA]</scope>
    <source>
        <strain evidence="2">CGMCC 1.16275</strain>
    </source>
</reference>
<dbReference type="Pfam" id="PF09523">
    <property type="entry name" value="DUF2390"/>
    <property type="match status" value="1"/>
</dbReference>
<keyword evidence="2" id="KW-1185">Reference proteome</keyword>
<name>A0ABW2KWJ6_9PROT</name>
<gene>
    <name evidence="1" type="ORF">ACFQPS_09245</name>
</gene>
<organism evidence="1 2">
    <name type="scientific">Rhodocista pekingensis</name>
    <dbReference type="NCBI Taxonomy" id="201185"/>
    <lineage>
        <taxon>Bacteria</taxon>
        <taxon>Pseudomonadati</taxon>
        <taxon>Pseudomonadota</taxon>
        <taxon>Alphaproteobacteria</taxon>
        <taxon>Rhodospirillales</taxon>
        <taxon>Azospirillaceae</taxon>
        <taxon>Rhodocista</taxon>
    </lineage>
</organism>
<protein>
    <submittedName>
        <fullName evidence="1">TIGR02444 family protein</fullName>
    </submittedName>
</protein>
<dbReference type="EMBL" id="JBHTCM010000010">
    <property type="protein sequence ID" value="MFC7333345.1"/>
    <property type="molecule type" value="Genomic_DNA"/>
</dbReference>
<sequence>MTVPDAPSPDLWRFSLAVYARPDVAPLCLALQDGHGADVNLLLWAAWLALVHGHTLTPGDLAAAEAAVAPWREGVVRPLRAVRRTLKAPEPPLPAGAGALRERIKAAELEAERLQQQVLDGLPETRRPGGDPAAALAANLSLLVPPDTLAAVTRALHTAAQDSGILRGSVPSP</sequence>
<accession>A0ABW2KWJ6</accession>
<comment type="caution">
    <text evidence="1">The sequence shown here is derived from an EMBL/GenBank/DDBJ whole genome shotgun (WGS) entry which is preliminary data.</text>
</comment>